<gene>
    <name evidence="21" type="ORF">HG535_0D04790</name>
</gene>
<keyword evidence="7" id="KW-0276">Fatty acid metabolism</keyword>
<dbReference type="KEGG" id="zmk:HG535_0D04790"/>
<keyword evidence="11" id="KW-0472">Membrane</keyword>
<dbReference type="GO" id="GO:0006631">
    <property type="term" value="P:fatty acid metabolic process"/>
    <property type="evidence" value="ECO:0007669"/>
    <property type="project" value="UniProtKB-KW"/>
</dbReference>
<evidence type="ECO:0000313" key="21">
    <source>
        <dbReference type="EMBL" id="QLG72770.1"/>
    </source>
</evidence>
<evidence type="ECO:0000256" key="15">
    <source>
        <dbReference type="ARBA" id="ARBA00053195"/>
    </source>
</evidence>
<dbReference type="SUPFAM" id="SSF52777">
    <property type="entry name" value="CoA-dependent acyltransferases"/>
    <property type="match status" value="2"/>
</dbReference>
<dbReference type="InterPro" id="IPR023213">
    <property type="entry name" value="CAT-like_dom_sf"/>
</dbReference>
<dbReference type="PROSITE" id="PS00440">
    <property type="entry name" value="ACYLTRANSF_C_2"/>
    <property type="match status" value="1"/>
</dbReference>
<dbReference type="GO" id="GO:0005777">
    <property type="term" value="C:peroxisome"/>
    <property type="evidence" value="ECO:0007669"/>
    <property type="project" value="UniProtKB-SubCell"/>
</dbReference>
<keyword evidence="12" id="KW-0576">Peroxisome</keyword>
<dbReference type="InterPro" id="IPR042231">
    <property type="entry name" value="Cho/carn_acyl_trans_2"/>
</dbReference>
<feature type="domain" description="Choline/carnitine acyltransferase" evidence="20">
    <location>
        <begin position="71"/>
        <end position="646"/>
    </location>
</feature>
<comment type="catalytic activity">
    <reaction evidence="14">
        <text>(R)-carnitine + acetyl-CoA = O-acetyl-(R)-carnitine + CoA</text>
        <dbReference type="Rhea" id="RHEA:21136"/>
        <dbReference type="ChEBI" id="CHEBI:16347"/>
        <dbReference type="ChEBI" id="CHEBI:57287"/>
        <dbReference type="ChEBI" id="CHEBI:57288"/>
        <dbReference type="ChEBI" id="CHEBI:57589"/>
        <dbReference type="EC" id="2.3.1.7"/>
    </reaction>
</comment>
<organism evidence="21 22">
    <name type="scientific">Zygotorulaspora mrakii</name>
    <name type="common">Zygosaccharomyces mrakii</name>
    <dbReference type="NCBI Taxonomy" id="42260"/>
    <lineage>
        <taxon>Eukaryota</taxon>
        <taxon>Fungi</taxon>
        <taxon>Dikarya</taxon>
        <taxon>Ascomycota</taxon>
        <taxon>Saccharomycotina</taxon>
        <taxon>Saccharomycetes</taxon>
        <taxon>Saccharomycetales</taxon>
        <taxon>Saccharomycetaceae</taxon>
        <taxon>Zygotorulaspora</taxon>
    </lineage>
</organism>
<evidence type="ECO:0000256" key="12">
    <source>
        <dbReference type="ARBA" id="ARBA00023140"/>
    </source>
</evidence>
<evidence type="ECO:0000256" key="9">
    <source>
        <dbReference type="ARBA" id="ARBA00023098"/>
    </source>
</evidence>
<keyword evidence="8" id="KW-0809">Transit peptide</keyword>
<sequence>MKVCSKRSVLAGVKNSLSSLRRMSSLQRFPFETQNGEHYWAAKDNRSYQSARAGFKGATFAHQADLPSLVVPELNQTMAKYLESIKPFCKDASEYYKQELLVRDFLGNMGPVLHQRLVKFSEGKRNWMSEFWDNQSYLEYNDPVVPYVSYFYTHQRLPKSHKRIDADPLLKATAIIVTASRFIEALKDQSLPQELIKGTPFCMNSFELMFNSCRLPGNAEDNRDTSIFYSIYENNFIIVSFKGNYYKVLTHNESDGTPLNPREIWEQLYFIVSGLNSQLQSDTNAGIGLLTSLPRDQWRKVHHELAKNPLSKDSLSTIHKASYLLALDLDDQPISLEEKSRNAWHGDGINRFFDKFVQFFVCGNGSSGFLGEHSKMDGTPTCFLNHYICKEISNLAPTEFIDNVFNRQKSSVLPAKDVTHLPFLITPFIKGWIEKANELFAETMDEHDLRVWHYNRYGKNFIKKQGMSPDAFIQQIIQLAVYRYLGKQLPTYEAASTRKFFKGRTETGRSVSIPSAKFVSTWEDPSATISEKIDVLKKSAKYHSDYLKAAAAGNGIDRHFFGMKNMLQNSDETPKLFQDPLFNYSSTWLISTSQLSSEFFSGYGWSQVNDNGFGLAYMLNNEWLHINIVNKPMKSGLSVNSMHYYLCEAADEIADTLISSAEPLKSKL</sequence>
<dbReference type="OrthoDB" id="240216at2759"/>
<dbReference type="GO" id="GO:0005743">
    <property type="term" value="C:mitochondrial inner membrane"/>
    <property type="evidence" value="ECO:0007669"/>
    <property type="project" value="UniProtKB-SubCell"/>
</dbReference>
<evidence type="ECO:0000256" key="14">
    <source>
        <dbReference type="ARBA" id="ARBA00052702"/>
    </source>
</evidence>
<evidence type="ECO:0000256" key="1">
    <source>
        <dbReference type="ARBA" id="ARBA00004275"/>
    </source>
</evidence>
<proteinExistence type="inferred from homology"/>
<evidence type="ECO:0000256" key="18">
    <source>
        <dbReference type="PIRSR" id="PIRSR600542-1"/>
    </source>
</evidence>
<keyword evidence="10" id="KW-0496">Mitochondrion</keyword>
<evidence type="ECO:0000256" key="4">
    <source>
        <dbReference type="ARBA" id="ARBA00022448"/>
    </source>
</evidence>
<evidence type="ECO:0000256" key="8">
    <source>
        <dbReference type="ARBA" id="ARBA00022946"/>
    </source>
</evidence>
<dbReference type="GO" id="GO:0009437">
    <property type="term" value="P:carnitine metabolic process"/>
    <property type="evidence" value="ECO:0007669"/>
    <property type="project" value="TreeGrafter"/>
</dbReference>
<dbReference type="Gene3D" id="3.30.559.70">
    <property type="entry name" value="Choline/Carnitine o-acyltransferase, domain 2"/>
    <property type="match status" value="1"/>
</dbReference>
<protein>
    <recommendedName>
        <fullName evidence="17">Carnitine O-acetyltransferase, mitochondrial</fullName>
        <ecNumber evidence="16">2.3.1.7</ecNumber>
    </recommendedName>
</protein>
<evidence type="ECO:0000313" key="22">
    <source>
        <dbReference type="Proteomes" id="UP000509704"/>
    </source>
</evidence>
<dbReference type="GeneID" id="59236493"/>
<dbReference type="RefSeq" id="XP_037144497.1">
    <property type="nucleotide sequence ID" value="XM_037288602.1"/>
</dbReference>
<dbReference type="GO" id="GO:0004092">
    <property type="term" value="F:carnitine O-acetyltransferase activity"/>
    <property type="evidence" value="ECO:0007669"/>
    <property type="project" value="UniProtKB-EC"/>
</dbReference>
<keyword evidence="6" id="KW-0999">Mitochondrion inner membrane</keyword>
<evidence type="ECO:0000256" key="7">
    <source>
        <dbReference type="ARBA" id="ARBA00022832"/>
    </source>
</evidence>
<evidence type="ECO:0000256" key="5">
    <source>
        <dbReference type="ARBA" id="ARBA00022679"/>
    </source>
</evidence>
<evidence type="ECO:0000259" key="20">
    <source>
        <dbReference type="Pfam" id="PF00755"/>
    </source>
</evidence>
<dbReference type="InterPro" id="IPR039551">
    <property type="entry name" value="Cho/carn_acyl_trans"/>
</dbReference>
<keyword evidence="9" id="KW-0443">Lipid metabolism</keyword>
<dbReference type="Gene3D" id="3.30.559.10">
    <property type="entry name" value="Chloramphenicol acetyltransferase-like domain"/>
    <property type="match status" value="1"/>
</dbReference>
<evidence type="ECO:0000256" key="10">
    <source>
        <dbReference type="ARBA" id="ARBA00023128"/>
    </source>
</evidence>
<evidence type="ECO:0000256" key="6">
    <source>
        <dbReference type="ARBA" id="ARBA00022792"/>
    </source>
</evidence>
<evidence type="ECO:0000256" key="16">
    <source>
        <dbReference type="ARBA" id="ARBA00066910"/>
    </source>
</evidence>
<dbReference type="Pfam" id="PF00755">
    <property type="entry name" value="Carn_acyltransf"/>
    <property type="match status" value="1"/>
</dbReference>
<dbReference type="EC" id="2.3.1.7" evidence="16"/>
<evidence type="ECO:0000256" key="2">
    <source>
        <dbReference type="ARBA" id="ARBA00004443"/>
    </source>
</evidence>
<reference evidence="21 22" key="1">
    <citation type="submission" date="2020-07" db="EMBL/GenBank/DDBJ databases">
        <title>The yeast mating-type switching endonuclease HO is a domesticated member of an unorthodox homing genetic element family.</title>
        <authorList>
            <person name="Coughlan A.Y."/>
            <person name="Lombardi L."/>
            <person name="Braun-Galleani S."/>
            <person name="Martos A.R."/>
            <person name="Galeote V."/>
            <person name="Bigey F."/>
            <person name="Dequin S."/>
            <person name="Byrne K.P."/>
            <person name="Wolfe K.H."/>
        </authorList>
    </citation>
    <scope>NUCLEOTIDE SEQUENCE [LARGE SCALE GENOMIC DNA]</scope>
    <source>
        <strain evidence="21 22">NRRL Y-6702</strain>
    </source>
</reference>
<dbReference type="PANTHER" id="PTHR22589">
    <property type="entry name" value="CARNITINE O-ACYLTRANSFERASE"/>
    <property type="match status" value="1"/>
</dbReference>
<dbReference type="PANTHER" id="PTHR22589:SF103">
    <property type="entry name" value="CARNITINE O-ACETYL-TRANSFERASE, ISOFORM A-RELATED"/>
    <property type="match status" value="1"/>
</dbReference>
<dbReference type="EMBL" id="CP058607">
    <property type="protein sequence ID" value="QLG72770.1"/>
    <property type="molecule type" value="Genomic_DNA"/>
</dbReference>
<evidence type="ECO:0000256" key="3">
    <source>
        <dbReference type="ARBA" id="ARBA00005232"/>
    </source>
</evidence>
<dbReference type="Proteomes" id="UP000509704">
    <property type="component" value="Chromosome 4"/>
</dbReference>
<dbReference type="InterPro" id="IPR000542">
    <property type="entry name" value="Carn_acyl_trans"/>
</dbReference>
<dbReference type="AlphaFoldDB" id="A0A7H9B2D3"/>
<evidence type="ECO:0000256" key="13">
    <source>
        <dbReference type="ARBA" id="ARBA00023315"/>
    </source>
</evidence>
<keyword evidence="22" id="KW-1185">Reference proteome</keyword>
<evidence type="ECO:0000256" key="11">
    <source>
        <dbReference type="ARBA" id="ARBA00023136"/>
    </source>
</evidence>
<name>A0A7H9B2D3_ZYGMR</name>
<comment type="subcellular location">
    <subcellularLocation>
        <location evidence="2">Mitochondrion inner membrane</location>
        <topology evidence="2">Peripheral membrane protein</topology>
        <orientation evidence="2">Matrix side</orientation>
    </subcellularLocation>
    <subcellularLocation>
        <location evidence="1">Peroxisome</location>
    </subcellularLocation>
</comment>
<evidence type="ECO:0000256" key="17">
    <source>
        <dbReference type="ARBA" id="ARBA00073438"/>
    </source>
</evidence>
<comment type="function">
    <text evidence="15">Carnitine acetylase is specific for short chain fatty acids. Carnitine acetylase seems to affect the flux through the pyruvate dehydrogenase complex. It may be involved as well in the transport of acetyl-CoA into mitochondria.</text>
</comment>
<evidence type="ECO:0000256" key="19">
    <source>
        <dbReference type="RuleBase" id="RU003801"/>
    </source>
</evidence>
<keyword evidence="13 19" id="KW-0012">Acyltransferase</keyword>
<comment type="similarity">
    <text evidence="3 19">Belongs to the carnitine/choline acetyltransferase family.</text>
</comment>
<feature type="active site" description="Proton acceptor" evidence="18">
    <location>
        <position position="373"/>
    </location>
</feature>
<dbReference type="FunFam" id="3.30.559.70:FF:000007">
    <property type="entry name" value="Carnitine O-acetyltransferase, mitochondrial"/>
    <property type="match status" value="1"/>
</dbReference>
<keyword evidence="4" id="KW-0813">Transport</keyword>
<accession>A0A7H9B2D3</accession>
<keyword evidence="5 19" id="KW-0808">Transferase</keyword>